<evidence type="ECO:0000313" key="1">
    <source>
        <dbReference type="EMBL" id="GAG16190.1"/>
    </source>
</evidence>
<organism evidence="1">
    <name type="scientific">marine sediment metagenome</name>
    <dbReference type="NCBI Taxonomy" id="412755"/>
    <lineage>
        <taxon>unclassified sequences</taxon>
        <taxon>metagenomes</taxon>
        <taxon>ecological metagenomes</taxon>
    </lineage>
</organism>
<accession>X0VCW0</accession>
<name>X0VCW0_9ZZZZ</name>
<evidence type="ECO:0008006" key="2">
    <source>
        <dbReference type="Google" id="ProtNLM"/>
    </source>
</evidence>
<sequence length="209" mass="21753">MDAIALTGPVDSTATYGLGQEFEVSVNITQTDTPYAGYEAKVQFDNTVLAYDDPPGVTYMGLGGMVLDIFPPWVGTDTVYAGSGAFATSTETGQAHKIGFECIGVGTSVMHLVTLVEDPAFGSKTLGIGGATIDTCLVDASVTCEGDMAADSDGDGCTDGAELLYLGFDPLAWYDFYDVPVPALADQDPNGPRNQAVAMGDVLGVLFYV</sequence>
<dbReference type="GO" id="GO:0030246">
    <property type="term" value="F:carbohydrate binding"/>
    <property type="evidence" value="ECO:0007669"/>
    <property type="project" value="InterPro"/>
</dbReference>
<gene>
    <name evidence="1" type="ORF">S01H1_48667</name>
</gene>
<dbReference type="AlphaFoldDB" id="X0VCW0"/>
<dbReference type="InterPro" id="IPR008965">
    <property type="entry name" value="CBM2/CBM3_carb-bd_dom_sf"/>
</dbReference>
<protein>
    <recommendedName>
        <fullName evidence="2">Cohesin domain-containing protein</fullName>
    </recommendedName>
</protein>
<dbReference type="SUPFAM" id="SSF49384">
    <property type="entry name" value="Carbohydrate-binding domain"/>
    <property type="match status" value="1"/>
</dbReference>
<comment type="caution">
    <text evidence="1">The sequence shown here is derived from an EMBL/GenBank/DDBJ whole genome shotgun (WGS) entry which is preliminary data.</text>
</comment>
<proteinExistence type="predicted"/>
<dbReference type="EMBL" id="BARS01031260">
    <property type="protein sequence ID" value="GAG16190.1"/>
    <property type="molecule type" value="Genomic_DNA"/>
</dbReference>
<reference evidence="1" key="1">
    <citation type="journal article" date="2014" name="Front. Microbiol.">
        <title>High frequency of phylogenetically diverse reductive dehalogenase-homologous genes in deep subseafloor sedimentary metagenomes.</title>
        <authorList>
            <person name="Kawai M."/>
            <person name="Futagami T."/>
            <person name="Toyoda A."/>
            <person name="Takaki Y."/>
            <person name="Nishi S."/>
            <person name="Hori S."/>
            <person name="Arai W."/>
            <person name="Tsubouchi T."/>
            <person name="Morono Y."/>
            <person name="Uchiyama I."/>
            <person name="Ito T."/>
            <person name="Fujiyama A."/>
            <person name="Inagaki F."/>
            <person name="Takami H."/>
        </authorList>
    </citation>
    <scope>NUCLEOTIDE SEQUENCE</scope>
    <source>
        <strain evidence="1">Expedition CK06-06</strain>
    </source>
</reference>
<feature type="non-terminal residue" evidence="1">
    <location>
        <position position="209"/>
    </location>
</feature>